<dbReference type="InterPro" id="IPR036397">
    <property type="entry name" value="RNaseH_sf"/>
</dbReference>
<keyword evidence="2" id="KW-0808">Transferase</keyword>
<dbReference type="Proteomes" id="UP001160148">
    <property type="component" value="Unassembled WGS sequence"/>
</dbReference>
<evidence type="ECO:0000259" key="9">
    <source>
        <dbReference type="PROSITE" id="PS50994"/>
    </source>
</evidence>
<evidence type="ECO:0000259" key="8">
    <source>
        <dbReference type="PROSITE" id="PS50878"/>
    </source>
</evidence>
<keyword evidence="7" id="KW-0695">RNA-directed DNA polymerase</keyword>
<sequence>MCPVSPTQNPQISILTHPLDLNQEIVVPPPNYRPEITISLFNNEQTALLDSGASVSAISEDLFQILNINPKQHKIPLFPLTNILLTTALSNKTVKIKTQIYLTFSIKNYETHGIFLIVPQLSTPLILGTDWLLENGVTIDYNKKEISIITVQDKIPFGLIEDHDPNSFVNALKTVNISEGSSYMHEHPSNSVYESLPFATENNIALNDIPLTTHQQNLMTSLIQKYQPIFQDRPGLHHFFSYKFNVKPHEPYKIKPYPVPFSRRPAVQKEIDKMIQWGVIERSDSPYNNPLVTVIKTDGSIRLCLDARKLNTIILPTRDASPPIDDILAKFNDKCFFSSLDFSSGYWQIPLDPEVRQYTSFLYDGRSYQFCVVPFGLNISNAAFGKGLEAALNNYSQQCPFPNDIHTYVDDILLSSSSFENHIITLEWIFHKISLAGLTLKLKKCHFNKQQIKFLGHFISPQGMVMDPDKVKALQNFPEPRNKKDLQSFFGFCNFYRKVSQNHSSLLHPLSHLIQKDTPWTFTAQNKIDFQKIKTAFSLQISLTHPNFNIPFCIQTDTSYIGLGAELFQIDKNGQRNTLSFASRSLCGAERNYTVTELELLGILFACQKFKIYILGYPINLYTDHKALTFLFSCKLKNSRLTRWTLALQEFDLKIYYCAGKDNPIDTLSRHPLGRDEQPPRDTPVILHYTLPPPIPPDIETLFKNISYEQQKDPKLVKITSLLKANPVPVWHDYYIIKNETLFIQKYKSEPQWSIYLPSHLVQQVVTFFHDYYAHIGPLKTAQALRNICYFPSFNKTVRLIVQACDICQKCKPKTTQIAGPMQSILSTKPLQKLLVDFYGPLPVGVFQFSYIFVVVDNFTRFIKLYPLRRANAKICIKKLTTDYFPNFGVPKNIVSDHGRQFVSKHWQTTLRKYNINVSHTSVYHPQSNPAERVMRELGRMFRTYCHQQHSTWPQYVPYIEWTLNNVRHESTHQTPSELFLNKSKYNPLVQCIQFPYNDPPLDYNKKLILAQDIQLSKAEARKKAQATRLNPTLFKVGDMVLVRTHKLSNLVEKKISKFFLLYDGPFKITNIKTTNAYEVAHPDDGTPKGTHNVIHLKPYIPPTQ</sequence>
<evidence type="ECO:0000256" key="5">
    <source>
        <dbReference type="ARBA" id="ARBA00022759"/>
    </source>
</evidence>
<dbReference type="GO" id="GO:0006508">
    <property type="term" value="P:proteolysis"/>
    <property type="evidence" value="ECO:0007669"/>
    <property type="project" value="InterPro"/>
</dbReference>
<dbReference type="InterPro" id="IPR043128">
    <property type="entry name" value="Rev_trsase/Diguanyl_cyclase"/>
</dbReference>
<dbReference type="GO" id="GO:0003964">
    <property type="term" value="F:RNA-directed DNA polymerase activity"/>
    <property type="evidence" value="ECO:0007669"/>
    <property type="project" value="UniProtKB-KW"/>
</dbReference>
<dbReference type="Pfam" id="PF00078">
    <property type="entry name" value="RVT_1"/>
    <property type="match status" value="1"/>
</dbReference>
<dbReference type="Pfam" id="PF17921">
    <property type="entry name" value="Integrase_H2C2"/>
    <property type="match status" value="1"/>
</dbReference>
<evidence type="ECO:0000256" key="3">
    <source>
        <dbReference type="ARBA" id="ARBA00022695"/>
    </source>
</evidence>
<dbReference type="EC" id="2.7.7.49" evidence="1"/>
<dbReference type="GO" id="GO:0004519">
    <property type="term" value="F:endonuclease activity"/>
    <property type="evidence" value="ECO:0007669"/>
    <property type="project" value="UniProtKB-KW"/>
</dbReference>
<dbReference type="InterPro" id="IPR041373">
    <property type="entry name" value="RT_RNaseH"/>
</dbReference>
<dbReference type="InterPro" id="IPR050951">
    <property type="entry name" value="Retrovirus_Pol_polyprotein"/>
</dbReference>
<dbReference type="GO" id="GO:0015074">
    <property type="term" value="P:DNA integration"/>
    <property type="evidence" value="ECO:0007669"/>
    <property type="project" value="InterPro"/>
</dbReference>
<keyword evidence="3" id="KW-0548">Nucleotidyltransferase</keyword>
<dbReference type="CDD" id="cd09274">
    <property type="entry name" value="RNase_HI_RT_Ty3"/>
    <property type="match status" value="1"/>
</dbReference>
<dbReference type="SUPFAM" id="SSF50630">
    <property type="entry name" value="Acid proteases"/>
    <property type="match status" value="1"/>
</dbReference>
<dbReference type="PROSITE" id="PS00141">
    <property type="entry name" value="ASP_PROTEASE"/>
    <property type="match status" value="1"/>
</dbReference>
<feature type="domain" description="Integrase catalytic" evidence="9">
    <location>
        <begin position="826"/>
        <end position="984"/>
    </location>
</feature>
<evidence type="ECO:0000313" key="10">
    <source>
        <dbReference type="EMBL" id="CAI6358807.1"/>
    </source>
</evidence>
<dbReference type="AlphaFoldDB" id="A0AAV0WSJ5"/>
<keyword evidence="6" id="KW-0378">Hydrolase</keyword>
<dbReference type="PROSITE" id="PS50994">
    <property type="entry name" value="INTEGRASE"/>
    <property type="match status" value="1"/>
</dbReference>
<evidence type="ECO:0000256" key="2">
    <source>
        <dbReference type="ARBA" id="ARBA00022679"/>
    </source>
</evidence>
<reference evidence="10 11" key="1">
    <citation type="submission" date="2023-01" db="EMBL/GenBank/DDBJ databases">
        <authorList>
            <person name="Whitehead M."/>
        </authorList>
    </citation>
    <scope>NUCLEOTIDE SEQUENCE [LARGE SCALE GENOMIC DNA]</scope>
</reference>
<dbReference type="SUPFAM" id="SSF53098">
    <property type="entry name" value="Ribonuclease H-like"/>
    <property type="match status" value="1"/>
</dbReference>
<name>A0AAV0WSJ5_9HEMI</name>
<dbReference type="InterPro" id="IPR001584">
    <property type="entry name" value="Integrase_cat-core"/>
</dbReference>
<dbReference type="Pfam" id="PF00665">
    <property type="entry name" value="rve"/>
    <property type="match status" value="1"/>
</dbReference>
<dbReference type="EMBL" id="CARXXK010000002">
    <property type="protein sequence ID" value="CAI6358807.1"/>
    <property type="molecule type" value="Genomic_DNA"/>
</dbReference>
<dbReference type="InterPro" id="IPR001969">
    <property type="entry name" value="Aspartic_peptidase_AS"/>
</dbReference>
<dbReference type="CDD" id="cd00303">
    <property type="entry name" value="retropepsin_like"/>
    <property type="match status" value="1"/>
</dbReference>
<dbReference type="GO" id="GO:0042575">
    <property type="term" value="C:DNA polymerase complex"/>
    <property type="evidence" value="ECO:0007669"/>
    <property type="project" value="UniProtKB-ARBA"/>
</dbReference>
<keyword evidence="11" id="KW-1185">Reference proteome</keyword>
<accession>A0AAV0WSJ5</accession>
<dbReference type="InterPro" id="IPR012337">
    <property type="entry name" value="RNaseH-like_sf"/>
</dbReference>
<dbReference type="InterPro" id="IPR000477">
    <property type="entry name" value="RT_dom"/>
</dbReference>
<keyword evidence="4" id="KW-0540">Nuclease</keyword>
<dbReference type="PANTHER" id="PTHR37984">
    <property type="entry name" value="PROTEIN CBG26694"/>
    <property type="match status" value="1"/>
</dbReference>
<dbReference type="PANTHER" id="PTHR37984:SF5">
    <property type="entry name" value="PROTEIN NYNRIN-LIKE"/>
    <property type="match status" value="1"/>
</dbReference>
<protein>
    <recommendedName>
        <fullName evidence="1">RNA-directed DNA polymerase</fullName>
        <ecNumber evidence="1">2.7.7.49</ecNumber>
    </recommendedName>
</protein>
<dbReference type="SUPFAM" id="SSF56672">
    <property type="entry name" value="DNA/RNA polymerases"/>
    <property type="match status" value="1"/>
</dbReference>
<proteinExistence type="predicted"/>
<dbReference type="Pfam" id="PF17917">
    <property type="entry name" value="RT_RNaseH"/>
    <property type="match status" value="1"/>
</dbReference>
<evidence type="ECO:0000313" key="11">
    <source>
        <dbReference type="Proteomes" id="UP001160148"/>
    </source>
</evidence>
<evidence type="ECO:0000256" key="7">
    <source>
        <dbReference type="ARBA" id="ARBA00022918"/>
    </source>
</evidence>
<gene>
    <name evidence="10" type="ORF">MEUPH1_LOCUS14289</name>
</gene>
<dbReference type="InterPro" id="IPR043502">
    <property type="entry name" value="DNA/RNA_pol_sf"/>
</dbReference>
<dbReference type="PROSITE" id="PS50878">
    <property type="entry name" value="RT_POL"/>
    <property type="match status" value="1"/>
</dbReference>
<keyword evidence="5" id="KW-0255">Endonuclease</keyword>
<dbReference type="Gene3D" id="3.10.10.10">
    <property type="entry name" value="HIV Type 1 Reverse Transcriptase, subunit A, domain 1"/>
    <property type="match status" value="1"/>
</dbReference>
<dbReference type="Pfam" id="PF08284">
    <property type="entry name" value="RVP_2"/>
    <property type="match status" value="1"/>
</dbReference>
<organism evidence="10 11">
    <name type="scientific">Macrosiphum euphorbiae</name>
    <name type="common">potato aphid</name>
    <dbReference type="NCBI Taxonomy" id="13131"/>
    <lineage>
        <taxon>Eukaryota</taxon>
        <taxon>Metazoa</taxon>
        <taxon>Ecdysozoa</taxon>
        <taxon>Arthropoda</taxon>
        <taxon>Hexapoda</taxon>
        <taxon>Insecta</taxon>
        <taxon>Pterygota</taxon>
        <taxon>Neoptera</taxon>
        <taxon>Paraneoptera</taxon>
        <taxon>Hemiptera</taxon>
        <taxon>Sternorrhyncha</taxon>
        <taxon>Aphidomorpha</taxon>
        <taxon>Aphidoidea</taxon>
        <taxon>Aphididae</taxon>
        <taxon>Macrosiphini</taxon>
        <taxon>Macrosiphum</taxon>
    </lineage>
</organism>
<dbReference type="Gene3D" id="3.30.420.10">
    <property type="entry name" value="Ribonuclease H-like superfamily/Ribonuclease H"/>
    <property type="match status" value="1"/>
</dbReference>
<evidence type="ECO:0000256" key="1">
    <source>
        <dbReference type="ARBA" id="ARBA00012493"/>
    </source>
</evidence>
<dbReference type="Gene3D" id="3.30.70.270">
    <property type="match status" value="2"/>
</dbReference>
<dbReference type="Gene3D" id="2.40.70.10">
    <property type="entry name" value="Acid Proteases"/>
    <property type="match status" value="1"/>
</dbReference>
<comment type="caution">
    <text evidence="10">The sequence shown here is derived from an EMBL/GenBank/DDBJ whole genome shotgun (WGS) entry which is preliminary data.</text>
</comment>
<dbReference type="InterPro" id="IPR021109">
    <property type="entry name" value="Peptidase_aspartic_dom_sf"/>
</dbReference>
<dbReference type="GO" id="GO:0003676">
    <property type="term" value="F:nucleic acid binding"/>
    <property type="evidence" value="ECO:0007669"/>
    <property type="project" value="InterPro"/>
</dbReference>
<dbReference type="FunFam" id="3.30.70.270:FF:000020">
    <property type="entry name" value="Transposon Tf2-6 polyprotein-like Protein"/>
    <property type="match status" value="1"/>
</dbReference>
<dbReference type="CDD" id="cd01647">
    <property type="entry name" value="RT_LTR"/>
    <property type="match status" value="1"/>
</dbReference>
<evidence type="ECO:0000256" key="6">
    <source>
        <dbReference type="ARBA" id="ARBA00022801"/>
    </source>
</evidence>
<dbReference type="Gene3D" id="1.10.340.70">
    <property type="match status" value="1"/>
</dbReference>
<feature type="domain" description="Reverse transcriptase" evidence="8">
    <location>
        <begin position="275"/>
        <end position="459"/>
    </location>
</feature>
<dbReference type="GO" id="GO:0004190">
    <property type="term" value="F:aspartic-type endopeptidase activity"/>
    <property type="evidence" value="ECO:0007669"/>
    <property type="project" value="InterPro"/>
</dbReference>
<evidence type="ECO:0000256" key="4">
    <source>
        <dbReference type="ARBA" id="ARBA00022722"/>
    </source>
</evidence>
<dbReference type="InterPro" id="IPR041588">
    <property type="entry name" value="Integrase_H2C2"/>
</dbReference>